<evidence type="ECO:0000313" key="3">
    <source>
        <dbReference type="EMBL" id="KXT02211.1"/>
    </source>
</evidence>
<feature type="compositionally biased region" description="Basic and acidic residues" evidence="1">
    <location>
        <begin position="147"/>
        <end position="156"/>
    </location>
</feature>
<feature type="compositionally biased region" description="Low complexity" evidence="1">
    <location>
        <begin position="222"/>
        <end position="234"/>
    </location>
</feature>
<feature type="compositionally biased region" description="Polar residues" evidence="1">
    <location>
        <begin position="19"/>
        <end position="32"/>
    </location>
</feature>
<reference evidence="3 4" key="1">
    <citation type="submission" date="2015-07" db="EMBL/GenBank/DDBJ databases">
        <title>Comparative genomics of the Sigatoka disease complex on banana suggests a link between parallel evolutionary changes in Pseudocercospora fijiensis and Pseudocercospora eumusae and increased virulence on the banana host.</title>
        <authorList>
            <person name="Chang T.-C."/>
            <person name="Salvucci A."/>
            <person name="Crous P.W."/>
            <person name="Stergiopoulos I."/>
        </authorList>
    </citation>
    <scope>NUCLEOTIDE SEQUENCE [LARGE SCALE GENOMIC DNA]</scope>
    <source>
        <strain evidence="3 4">CBS 114824</strain>
    </source>
</reference>
<feature type="region of interest" description="Disordered" evidence="1">
    <location>
        <begin position="1"/>
        <end position="35"/>
    </location>
</feature>
<name>A0A139HIA7_9PEZI</name>
<evidence type="ECO:0000256" key="1">
    <source>
        <dbReference type="SAM" id="MobiDB-lite"/>
    </source>
</evidence>
<gene>
    <name evidence="3" type="ORF">AC578_5090</name>
</gene>
<dbReference type="AlphaFoldDB" id="A0A139HIA7"/>
<protein>
    <recommendedName>
        <fullName evidence="2">Bacteriophage T5 Orf172 DNA-binding domain-containing protein</fullName>
    </recommendedName>
</protein>
<evidence type="ECO:0000313" key="4">
    <source>
        <dbReference type="Proteomes" id="UP000070133"/>
    </source>
</evidence>
<dbReference type="Pfam" id="PF10544">
    <property type="entry name" value="T5orf172"/>
    <property type="match status" value="1"/>
</dbReference>
<keyword evidence="4" id="KW-1185">Reference proteome</keyword>
<feature type="region of interest" description="Disordered" evidence="1">
    <location>
        <begin position="213"/>
        <end position="268"/>
    </location>
</feature>
<dbReference type="PANTHER" id="PTHR28094">
    <property type="entry name" value="MEIOTICALLY UP-REGULATED GENE 113 PROTEIN"/>
    <property type="match status" value="1"/>
</dbReference>
<dbReference type="Proteomes" id="UP000070133">
    <property type="component" value="Unassembled WGS sequence"/>
</dbReference>
<dbReference type="PANTHER" id="PTHR28094:SF2">
    <property type="entry name" value="BACTERIOPHAGE T5 ORF172 DNA-BINDING DOMAIN-CONTAINING PROTEIN"/>
    <property type="match status" value="1"/>
</dbReference>
<dbReference type="STRING" id="321146.A0A139HIA7"/>
<dbReference type="OrthoDB" id="2417614at2759"/>
<evidence type="ECO:0000259" key="2">
    <source>
        <dbReference type="SMART" id="SM00974"/>
    </source>
</evidence>
<accession>A0A139HIA7</accession>
<dbReference type="SMART" id="SM00974">
    <property type="entry name" value="T5orf172"/>
    <property type="match status" value="1"/>
</dbReference>
<feature type="region of interest" description="Disordered" evidence="1">
    <location>
        <begin position="402"/>
        <end position="434"/>
    </location>
</feature>
<sequence>MVNHFTNTPEALLGRNDSKNPSTTCKGLTSNGRPCRRALAAPKTSSGRRRSSVSALNGVVALVGEDGEVTEADFYCWQHKDQAEGLVGQEQTAGGKMARKKKSTELFPLQERSSIDTLVQKLGIESVSEKDRKNKKTRPNDGIRPPKRTDTTDFAHARPGANRPTSNAPYAEKYSSRPSAAQSRPSKKQGFWASLCCAAADDEDHVEIVRHRKRVQQHSRPQETTATPQATTSSQGRVSGAQVPPRRPVTSAPVRPQQQRVSSNTQTGRLLSLIPQHLSPQTTSILLSEIIKPISPADEDGYIYIFWLTPESKAAPAESTARSLLSPPSHHPSNARRISDVMTKFSYDGSEDGSRSIDSGKKTIMLKIGRANNVTRRMNEWQRQCGYALNLVRWYPYVPSSATPSPQASPHRTPSPGSQYPDLSRPTTQRRESGMVHKVPFVKRVERLIHLELADQQVKKQCPTCGKEHREWFEVKASQDGVKAVDQCLGYALAPYTNGEAWTNLGSYASYIKNYIVPTCLDPSLIDTTTTGCFSTQNQSYWADTTNNNNRAYIYSSAAQLSSLACNWACPVNTTPYHPLPTSIASTNMVGTPSPQIVWHISMVIKMSGLIFAIIRPMLRSELRGVPRMCIYILTC</sequence>
<proteinExistence type="predicted"/>
<dbReference type="InterPro" id="IPR018306">
    <property type="entry name" value="Phage_T5_Orf172_DNA-bd"/>
</dbReference>
<comment type="caution">
    <text evidence="3">The sequence shown here is derived from an EMBL/GenBank/DDBJ whole genome shotgun (WGS) entry which is preliminary data.</text>
</comment>
<feature type="region of interest" description="Disordered" evidence="1">
    <location>
        <begin position="126"/>
        <end position="186"/>
    </location>
</feature>
<organism evidence="3 4">
    <name type="scientific">Pseudocercospora eumusae</name>
    <dbReference type="NCBI Taxonomy" id="321146"/>
    <lineage>
        <taxon>Eukaryota</taxon>
        <taxon>Fungi</taxon>
        <taxon>Dikarya</taxon>
        <taxon>Ascomycota</taxon>
        <taxon>Pezizomycotina</taxon>
        <taxon>Dothideomycetes</taxon>
        <taxon>Dothideomycetidae</taxon>
        <taxon>Mycosphaerellales</taxon>
        <taxon>Mycosphaerellaceae</taxon>
        <taxon>Pseudocercospora</taxon>
    </lineage>
</organism>
<feature type="domain" description="Bacteriophage T5 Orf172 DNA-binding" evidence="2">
    <location>
        <begin position="360"/>
        <end position="486"/>
    </location>
</feature>
<dbReference type="EMBL" id="LFZN01000044">
    <property type="protein sequence ID" value="KXT02211.1"/>
    <property type="molecule type" value="Genomic_DNA"/>
</dbReference>
<feature type="compositionally biased region" description="Polar residues" evidence="1">
    <location>
        <begin position="256"/>
        <end position="268"/>
    </location>
</feature>
<dbReference type="InterPro" id="IPR053006">
    <property type="entry name" value="Meiosis_regulatory"/>
</dbReference>